<dbReference type="STRING" id="482827.SAMN04488243_13426"/>
<dbReference type="RefSeq" id="WP_420918356.1">
    <property type="nucleotide sequence ID" value="NZ_FNBC01000034.1"/>
</dbReference>
<dbReference type="Proteomes" id="UP000199446">
    <property type="component" value="Unassembled WGS sequence"/>
</dbReference>
<gene>
    <name evidence="1" type="ORF">SAMN04488243_13426</name>
</gene>
<protein>
    <submittedName>
        <fullName evidence="1">CRISP-associated protein Cas1</fullName>
    </submittedName>
</protein>
<evidence type="ECO:0000313" key="2">
    <source>
        <dbReference type="Proteomes" id="UP000199446"/>
    </source>
</evidence>
<evidence type="ECO:0000313" key="1">
    <source>
        <dbReference type="EMBL" id="SDF24257.1"/>
    </source>
</evidence>
<proteinExistence type="predicted"/>
<dbReference type="EMBL" id="FNBC01000034">
    <property type="protein sequence ID" value="SDF24257.1"/>
    <property type="molecule type" value="Genomic_DNA"/>
</dbReference>
<name>A0A1G7JH37_9DEIN</name>
<reference evidence="2" key="1">
    <citation type="submission" date="2016-10" db="EMBL/GenBank/DDBJ databases">
        <authorList>
            <person name="Varghese N."/>
            <person name="Submissions S."/>
        </authorList>
    </citation>
    <scope>NUCLEOTIDE SEQUENCE [LARGE SCALE GENOMIC DNA]</scope>
    <source>
        <strain evidence="2">CGMCC 1.6992</strain>
    </source>
</reference>
<keyword evidence="2" id="KW-1185">Reference proteome</keyword>
<sequence>MYLNEEGRKRLIALVEEASHPLGFRKMIEVQAQRLKGTLLGRGHYTPFYLWR</sequence>
<dbReference type="AlphaFoldDB" id="A0A1G7JH37"/>
<organism evidence="1 2">
    <name type="scientific">Thermus arciformis</name>
    <dbReference type="NCBI Taxonomy" id="482827"/>
    <lineage>
        <taxon>Bacteria</taxon>
        <taxon>Thermotogati</taxon>
        <taxon>Deinococcota</taxon>
        <taxon>Deinococci</taxon>
        <taxon>Thermales</taxon>
        <taxon>Thermaceae</taxon>
        <taxon>Thermus</taxon>
    </lineage>
</organism>
<accession>A0A1G7JH37</accession>